<reference evidence="1 2" key="1">
    <citation type="journal article" date="2004" name="Proc. Natl. Acad. Sci. U.S.A.">
        <title>Complete genomes of two clinical Staphylococcus aureus strains: evidence for the rapid evolution of virulence and drug resistance.</title>
        <authorList>
            <person name="Holden M.T.G."/>
            <person name="Feil E.J."/>
            <person name="Lindsay J.A."/>
            <person name="Peacock S.J."/>
            <person name="Day N.P.J."/>
            <person name="Enright M.C."/>
            <person name="Foster T.J."/>
            <person name="Moore C.E."/>
            <person name="Hurst L."/>
            <person name="Atkin R."/>
            <person name="Barron A."/>
            <person name="Bason N."/>
            <person name="Bentley S.D."/>
            <person name="Chillingworth C."/>
            <person name="Chillingworth T."/>
            <person name="Churcher C."/>
            <person name="Clark L."/>
            <person name="Corton C."/>
            <person name="Cronin A."/>
            <person name="Doggett J."/>
            <person name="Dowd L."/>
            <person name="Feltwell T."/>
            <person name="Hance Z."/>
            <person name="Harris B."/>
            <person name="Hauser H."/>
            <person name="Holroyd S."/>
            <person name="Jagels K."/>
            <person name="James K.D."/>
            <person name="Lennard N."/>
            <person name="Line A."/>
            <person name="Mayes R."/>
            <person name="Moule S."/>
            <person name="Mungall K."/>
            <person name="Ormond D."/>
            <person name="Quail M.A."/>
            <person name="Rabbinowitsch E."/>
            <person name="Rutherford K."/>
            <person name="Sanders M."/>
            <person name="Sharp S."/>
            <person name="Simmonds M."/>
            <person name="Stevens K."/>
            <person name="Whitehead S."/>
            <person name="Barrell B.G."/>
            <person name="Spratt B.G."/>
            <person name="Parkhill J."/>
        </authorList>
    </citation>
    <scope>NUCLEOTIDE SEQUENCE [LARGE SCALE GENOMIC DNA]</scope>
    <source>
        <strain evidence="1 2">MRSA252</strain>
    </source>
</reference>
<accession>A0A7U7IE26</accession>
<evidence type="ECO:0000313" key="1">
    <source>
        <dbReference type="EMBL" id="CAG41409.1"/>
    </source>
</evidence>
<proteinExistence type="predicted"/>
<name>A0A7U7IE26_STAAR</name>
<dbReference type="AlphaFoldDB" id="A0A7U7IE26"/>
<sequence length="40" mass="4943">MFHCNLPFVNHIYIFNYYYRYNLQDSLSSHFISIVIHFGK</sequence>
<dbReference type="EMBL" id="BX571856">
    <property type="protein sequence ID" value="CAG41409.1"/>
    <property type="molecule type" value="Genomic_DNA"/>
</dbReference>
<evidence type="ECO:0000313" key="2">
    <source>
        <dbReference type="Proteomes" id="UP000000596"/>
    </source>
</evidence>
<dbReference type="Proteomes" id="UP000000596">
    <property type="component" value="Chromosome"/>
</dbReference>
<gene>
    <name evidence="1" type="ORF">SAR2428a</name>
</gene>
<organism evidence="1 2">
    <name type="scientific">Staphylococcus aureus (strain MRSA252)</name>
    <dbReference type="NCBI Taxonomy" id="282458"/>
    <lineage>
        <taxon>Bacteria</taxon>
        <taxon>Bacillati</taxon>
        <taxon>Bacillota</taxon>
        <taxon>Bacilli</taxon>
        <taxon>Bacillales</taxon>
        <taxon>Staphylococcaceae</taxon>
        <taxon>Staphylococcus</taxon>
    </lineage>
</organism>
<dbReference type="KEGG" id="sar:SAR2428a"/>
<protein>
    <submittedName>
        <fullName evidence="1">Uncharacterized protein</fullName>
    </submittedName>
</protein>